<name>A0A139AIG0_GONPJ</name>
<dbReference type="Proteomes" id="UP000070544">
    <property type="component" value="Unassembled WGS sequence"/>
</dbReference>
<organism evidence="1 2">
    <name type="scientific">Gonapodya prolifera (strain JEL478)</name>
    <name type="common">Monoblepharis prolifera</name>
    <dbReference type="NCBI Taxonomy" id="1344416"/>
    <lineage>
        <taxon>Eukaryota</taxon>
        <taxon>Fungi</taxon>
        <taxon>Fungi incertae sedis</taxon>
        <taxon>Chytridiomycota</taxon>
        <taxon>Chytridiomycota incertae sedis</taxon>
        <taxon>Monoblepharidomycetes</taxon>
        <taxon>Monoblepharidales</taxon>
        <taxon>Gonapodyaceae</taxon>
        <taxon>Gonapodya</taxon>
    </lineage>
</organism>
<protein>
    <submittedName>
        <fullName evidence="1">Uncharacterized protein</fullName>
    </submittedName>
</protein>
<sequence>MLGYGVKPIQATTTIDLIYWLTEDLGCMVASCDPSVRNFNSTIGFAYNETVSPLDNMINDFLQNGRQFLPINGHKATMNFDDDHARDKLGCTRRTLSHRYSRSPIFSSGWKRQSASSFSFNLCCYSCVLPLTICAQFPADGRRPEQGYGSTRQPVLYDTR</sequence>
<gene>
    <name evidence="1" type="ORF">M427DRAFT_288109</name>
</gene>
<dbReference type="AlphaFoldDB" id="A0A139AIG0"/>
<proteinExistence type="predicted"/>
<dbReference type="EMBL" id="KQ965751">
    <property type="protein sequence ID" value="KXS16596.1"/>
    <property type="molecule type" value="Genomic_DNA"/>
</dbReference>
<keyword evidence="2" id="KW-1185">Reference proteome</keyword>
<dbReference type="OrthoDB" id="2156462at2759"/>
<evidence type="ECO:0000313" key="2">
    <source>
        <dbReference type="Proteomes" id="UP000070544"/>
    </source>
</evidence>
<accession>A0A139AIG0</accession>
<evidence type="ECO:0000313" key="1">
    <source>
        <dbReference type="EMBL" id="KXS16596.1"/>
    </source>
</evidence>
<reference evidence="1 2" key="1">
    <citation type="journal article" date="2015" name="Genome Biol. Evol.">
        <title>Phylogenomic analyses indicate that early fungi evolved digesting cell walls of algal ancestors of land plants.</title>
        <authorList>
            <person name="Chang Y."/>
            <person name="Wang S."/>
            <person name="Sekimoto S."/>
            <person name="Aerts A.L."/>
            <person name="Choi C."/>
            <person name="Clum A."/>
            <person name="LaButti K.M."/>
            <person name="Lindquist E.A."/>
            <person name="Yee Ngan C."/>
            <person name="Ohm R.A."/>
            <person name="Salamov A.A."/>
            <person name="Grigoriev I.V."/>
            <person name="Spatafora J.W."/>
            <person name="Berbee M.L."/>
        </authorList>
    </citation>
    <scope>NUCLEOTIDE SEQUENCE [LARGE SCALE GENOMIC DNA]</scope>
    <source>
        <strain evidence="1 2">JEL478</strain>
    </source>
</reference>